<dbReference type="EMBL" id="VUMN01000013">
    <property type="protein sequence ID" value="MSS58603.1"/>
    <property type="molecule type" value="Genomic_DNA"/>
</dbReference>
<comment type="function">
    <text evidence="4">Involved in correct processing of both the 5' and 3' ends of 23S rRNA precursor. Processes 30S rRNA precursor transcript even in absence of ribonuclease 3 (Rnc); Rnc processes 30S rRNA into smaller rRNA precursors.</text>
</comment>
<comment type="cofactor">
    <cofactor evidence="4">
        <name>Mg(2+)</name>
        <dbReference type="ChEBI" id="CHEBI:18420"/>
    </cofactor>
</comment>
<dbReference type="InterPro" id="IPR008226">
    <property type="entry name" value="Mini3_fam"/>
</dbReference>
<dbReference type="Proteomes" id="UP000461880">
    <property type="component" value="Unassembled WGS sequence"/>
</dbReference>
<dbReference type="InterPro" id="IPR036389">
    <property type="entry name" value="RNase_III_sf"/>
</dbReference>
<dbReference type="PANTHER" id="PTHR34276:SF1">
    <property type="entry name" value="MINI-RIBONUCLEASE 3"/>
    <property type="match status" value="1"/>
</dbReference>
<name>A0A7X2NSG6_9FIRM</name>
<dbReference type="PIRSF" id="PIRSF005520">
    <property type="entry name" value="UCP005520"/>
    <property type="match status" value="1"/>
</dbReference>
<feature type="active site" evidence="4">
    <location>
        <position position="16"/>
    </location>
</feature>
<keyword evidence="4" id="KW-0690">Ribosome biogenesis</keyword>
<dbReference type="GO" id="GO:0019843">
    <property type="term" value="F:rRNA binding"/>
    <property type="evidence" value="ECO:0007669"/>
    <property type="project" value="UniProtKB-UniRule"/>
</dbReference>
<feature type="domain" description="RNase III" evidence="5">
    <location>
        <begin position="10"/>
        <end position="108"/>
    </location>
</feature>
<dbReference type="GO" id="GO:0005737">
    <property type="term" value="C:cytoplasm"/>
    <property type="evidence" value="ECO:0007669"/>
    <property type="project" value="UniProtKB-SubCell"/>
</dbReference>
<comment type="similarity">
    <text evidence="4">Belongs to the MrnC RNase family.</text>
</comment>
<dbReference type="Pfam" id="PF00636">
    <property type="entry name" value="Ribonuclease_3"/>
    <property type="match status" value="1"/>
</dbReference>
<sequence length="127" mass="14551">MNVNECSGRTLAYLGDAVWSYLVRRYLIEQGEGKGSQLQKKTIHFVSAGAQAAFYDRLHEEQFFTEEEEEVFRRGRNDHSGVVPKSASVAVYRKSTGFEAIIGMLDLQGKEERIRELFRKVTEEDTL</sequence>
<dbReference type="EC" id="3.1.26.-" evidence="4"/>
<protein>
    <recommendedName>
        <fullName evidence="4">Mini-ribonuclease 3</fullName>
        <shortName evidence="4">Mini-3</shortName>
        <shortName evidence="4">Mini-RNase 3</shortName>
        <ecNumber evidence="4">3.1.26.-</ecNumber>
    </recommendedName>
    <alternativeName>
        <fullName evidence="4">Mini-RNase III</fullName>
        <shortName evidence="4">Mini-III</shortName>
    </alternativeName>
</protein>
<evidence type="ECO:0000313" key="7">
    <source>
        <dbReference type="Proteomes" id="UP000461880"/>
    </source>
</evidence>
<dbReference type="RefSeq" id="WP_154504422.1">
    <property type="nucleotide sequence ID" value="NZ_VUMN01000013.1"/>
</dbReference>
<reference evidence="6 7" key="1">
    <citation type="submission" date="2019-08" db="EMBL/GenBank/DDBJ databases">
        <title>In-depth cultivation of the pig gut microbiome towards novel bacterial diversity and tailored functional studies.</title>
        <authorList>
            <person name="Wylensek D."/>
            <person name="Hitch T.C.A."/>
            <person name="Clavel T."/>
        </authorList>
    </citation>
    <scope>NUCLEOTIDE SEQUENCE [LARGE SCALE GENOMIC DNA]</scope>
    <source>
        <strain evidence="6 7">Oil+RF-744-GAM-WT-6</strain>
    </source>
</reference>
<comment type="caution">
    <text evidence="6">The sequence shown here is derived from an EMBL/GenBank/DDBJ whole genome shotgun (WGS) entry which is preliminary data.</text>
</comment>
<comment type="subcellular location">
    <subcellularLocation>
        <location evidence="4">Cytoplasm</location>
    </subcellularLocation>
</comment>
<evidence type="ECO:0000256" key="4">
    <source>
        <dbReference type="HAMAP-Rule" id="MF_01468"/>
    </source>
</evidence>
<dbReference type="InterPro" id="IPR000999">
    <property type="entry name" value="RNase_III_dom"/>
</dbReference>
<keyword evidence="7" id="KW-1185">Reference proteome</keyword>
<organism evidence="6 7">
    <name type="scientific">Stecheria intestinalis</name>
    <dbReference type="NCBI Taxonomy" id="2606630"/>
    <lineage>
        <taxon>Bacteria</taxon>
        <taxon>Bacillati</taxon>
        <taxon>Bacillota</taxon>
        <taxon>Erysipelotrichia</taxon>
        <taxon>Erysipelotrichales</taxon>
        <taxon>Erysipelotrichaceae</taxon>
        <taxon>Stecheria</taxon>
    </lineage>
</organism>
<keyword evidence="1 4" id="KW-0540">Nuclease</keyword>
<evidence type="ECO:0000259" key="5">
    <source>
        <dbReference type="Pfam" id="PF00636"/>
    </source>
</evidence>
<dbReference type="PANTHER" id="PTHR34276">
    <property type="entry name" value="MINI-RIBONUCLEASE 3"/>
    <property type="match status" value="1"/>
</dbReference>
<evidence type="ECO:0000256" key="2">
    <source>
        <dbReference type="ARBA" id="ARBA00022759"/>
    </source>
</evidence>
<keyword evidence="3 4" id="KW-0378">Hydrolase</keyword>
<accession>A0A7X2NSG6</accession>
<evidence type="ECO:0000256" key="3">
    <source>
        <dbReference type="ARBA" id="ARBA00022801"/>
    </source>
</evidence>
<keyword evidence="4" id="KW-0460">Magnesium</keyword>
<gene>
    <name evidence="4" type="primary">mrnC</name>
    <name evidence="6" type="ORF">FYJ51_06755</name>
</gene>
<dbReference type="GO" id="GO:0006364">
    <property type="term" value="P:rRNA processing"/>
    <property type="evidence" value="ECO:0007669"/>
    <property type="project" value="UniProtKB-UniRule"/>
</dbReference>
<dbReference type="AlphaFoldDB" id="A0A7X2NSG6"/>
<evidence type="ECO:0000313" key="6">
    <source>
        <dbReference type="EMBL" id="MSS58603.1"/>
    </source>
</evidence>
<keyword evidence="4" id="KW-0698">rRNA processing</keyword>
<dbReference type="GO" id="GO:0004525">
    <property type="term" value="F:ribonuclease III activity"/>
    <property type="evidence" value="ECO:0007669"/>
    <property type="project" value="InterPro"/>
</dbReference>
<keyword evidence="4" id="KW-0694">RNA-binding</keyword>
<comment type="subunit">
    <text evidence="4">Homodimer.</text>
</comment>
<proteinExistence type="inferred from homology"/>
<evidence type="ECO:0000256" key="1">
    <source>
        <dbReference type="ARBA" id="ARBA00022722"/>
    </source>
</evidence>
<keyword evidence="4" id="KW-0699">rRNA-binding</keyword>
<keyword evidence="2 4" id="KW-0255">Endonuclease</keyword>
<keyword evidence="4" id="KW-0963">Cytoplasm</keyword>
<dbReference type="HAMAP" id="MF_01468">
    <property type="entry name" value="RNase_Mini_III"/>
    <property type="match status" value="1"/>
</dbReference>
<dbReference type="SUPFAM" id="SSF69065">
    <property type="entry name" value="RNase III domain-like"/>
    <property type="match status" value="1"/>
</dbReference>
<dbReference type="Gene3D" id="1.10.1520.10">
    <property type="entry name" value="Ribonuclease III domain"/>
    <property type="match status" value="1"/>
</dbReference>